<protein>
    <recommendedName>
        <fullName evidence="4">Lipoprotein</fullName>
    </recommendedName>
</protein>
<dbReference type="Proteomes" id="UP001236415">
    <property type="component" value="Chromosome"/>
</dbReference>
<name>A0ABY8X392_9BACL</name>
<proteinExistence type="predicted"/>
<dbReference type="RefSeq" id="WP_285746495.1">
    <property type="nucleotide sequence ID" value="NZ_CP127162.1"/>
</dbReference>
<keyword evidence="3" id="KW-1185">Reference proteome</keyword>
<evidence type="ECO:0000256" key="1">
    <source>
        <dbReference type="SAM" id="SignalP"/>
    </source>
</evidence>
<feature type="chain" id="PRO_5045937506" description="Lipoprotein" evidence="1">
    <location>
        <begin position="19"/>
        <end position="165"/>
    </location>
</feature>
<evidence type="ECO:0000313" key="3">
    <source>
        <dbReference type="Proteomes" id="UP001236415"/>
    </source>
</evidence>
<evidence type="ECO:0008006" key="4">
    <source>
        <dbReference type="Google" id="ProtNLM"/>
    </source>
</evidence>
<feature type="signal peptide" evidence="1">
    <location>
        <begin position="1"/>
        <end position="18"/>
    </location>
</feature>
<dbReference type="PROSITE" id="PS51257">
    <property type="entry name" value="PROKAR_LIPOPROTEIN"/>
    <property type="match status" value="1"/>
</dbReference>
<dbReference type="EMBL" id="CP127162">
    <property type="protein sequence ID" value="WIV19982.1"/>
    <property type="molecule type" value="Genomic_DNA"/>
</dbReference>
<accession>A0ABY8X392</accession>
<gene>
    <name evidence="2" type="ORF">QPK24_04500</name>
</gene>
<keyword evidence="1" id="KW-0732">Signal</keyword>
<reference evidence="2 3" key="1">
    <citation type="submission" date="2023-06" db="EMBL/GenBank/DDBJ databases">
        <title>Paenibacillus polygonum sp. nov., an endophytic bacterium, isolated from Polygonum lapathifolium L. in Nanji Wetland National Nature Reserve, South of Poyang Lake, Jiangxi Province, China.</title>
        <authorList>
            <person name="Yu Z."/>
        </authorList>
    </citation>
    <scope>NUCLEOTIDE SEQUENCE [LARGE SCALE GENOMIC DNA]</scope>
    <source>
        <strain evidence="2 3">C31</strain>
    </source>
</reference>
<sequence>MRMSFTVLILLFTLILSACTSNDRDLDDAIKVAKEYKTIEYKADQPGPNAEISIEDIQAKQEAVKPLTTTVFYDQNVITRTYQNGFLIANYKQSKVEMNDLELTKKIQTDQEIELSYTGTLTFGNEHIDLHGDITMVKDTDTWKVNKDVYNFEEIVHILDEIISK</sequence>
<evidence type="ECO:0000313" key="2">
    <source>
        <dbReference type="EMBL" id="WIV19982.1"/>
    </source>
</evidence>
<organism evidence="2 3">
    <name type="scientific">Paenibacillus polygoni</name>
    <dbReference type="NCBI Taxonomy" id="3050112"/>
    <lineage>
        <taxon>Bacteria</taxon>
        <taxon>Bacillati</taxon>
        <taxon>Bacillota</taxon>
        <taxon>Bacilli</taxon>
        <taxon>Bacillales</taxon>
        <taxon>Paenibacillaceae</taxon>
        <taxon>Paenibacillus</taxon>
    </lineage>
</organism>